<dbReference type="OrthoDB" id="4737690at2"/>
<evidence type="ECO:0000313" key="2">
    <source>
        <dbReference type="Proteomes" id="UP000630149"/>
    </source>
</evidence>
<gene>
    <name evidence="1" type="ORF">GCM10007966_00060</name>
</gene>
<sequence length="124" mass="14949">MYIEKLKEMFSEMVIKKNASLIPEYYHEDFLLYTNDIKTNYDEFLTSHIAYYQTPIQYSIEYDEETLLEQDEKIAGRVWITTKRPNEAATKIEVILIGHYKEGKLHRLWELTYPDWSKLPAFEE</sequence>
<name>A0A917JNM2_9GAMM</name>
<protein>
    <submittedName>
        <fullName evidence="1">Uncharacterized protein</fullName>
    </submittedName>
</protein>
<reference evidence="1" key="1">
    <citation type="journal article" date="2014" name="Int. J. Syst. Evol. Microbiol.">
        <title>Complete genome sequence of Corynebacterium casei LMG S-19264T (=DSM 44701T), isolated from a smear-ripened cheese.</title>
        <authorList>
            <consortium name="US DOE Joint Genome Institute (JGI-PGF)"/>
            <person name="Walter F."/>
            <person name="Albersmeier A."/>
            <person name="Kalinowski J."/>
            <person name="Ruckert C."/>
        </authorList>
    </citation>
    <scope>NUCLEOTIDE SEQUENCE</scope>
    <source>
        <strain evidence="1">JCM 13919</strain>
    </source>
</reference>
<organism evidence="1 2">
    <name type="scientific">Legionella impletisoli</name>
    <dbReference type="NCBI Taxonomy" id="343510"/>
    <lineage>
        <taxon>Bacteria</taxon>
        <taxon>Pseudomonadati</taxon>
        <taxon>Pseudomonadota</taxon>
        <taxon>Gammaproteobacteria</taxon>
        <taxon>Legionellales</taxon>
        <taxon>Legionellaceae</taxon>
        <taxon>Legionella</taxon>
    </lineage>
</organism>
<evidence type="ECO:0000313" key="1">
    <source>
        <dbReference type="EMBL" id="GGI75242.1"/>
    </source>
</evidence>
<dbReference type="EMBL" id="BMOB01000001">
    <property type="protein sequence ID" value="GGI75242.1"/>
    <property type="molecule type" value="Genomic_DNA"/>
</dbReference>
<keyword evidence="2" id="KW-1185">Reference proteome</keyword>
<dbReference type="RefSeq" id="WP_131775261.1">
    <property type="nucleotide sequence ID" value="NZ_BMOB01000001.1"/>
</dbReference>
<reference evidence="1" key="2">
    <citation type="submission" date="2020-09" db="EMBL/GenBank/DDBJ databases">
        <authorList>
            <person name="Sun Q."/>
            <person name="Ohkuma M."/>
        </authorList>
    </citation>
    <scope>NUCLEOTIDE SEQUENCE</scope>
    <source>
        <strain evidence="1">JCM 13919</strain>
    </source>
</reference>
<dbReference type="Proteomes" id="UP000630149">
    <property type="component" value="Unassembled WGS sequence"/>
</dbReference>
<proteinExistence type="predicted"/>
<dbReference type="SUPFAM" id="SSF54427">
    <property type="entry name" value="NTF2-like"/>
    <property type="match status" value="1"/>
</dbReference>
<comment type="caution">
    <text evidence="1">The sequence shown here is derived from an EMBL/GenBank/DDBJ whole genome shotgun (WGS) entry which is preliminary data.</text>
</comment>
<accession>A0A917JNM2</accession>
<dbReference type="InterPro" id="IPR032710">
    <property type="entry name" value="NTF2-like_dom_sf"/>
</dbReference>
<dbReference type="AlphaFoldDB" id="A0A917JNM2"/>